<feature type="domain" description="PPM-type phosphatase" evidence="1">
    <location>
        <begin position="1"/>
        <end position="216"/>
    </location>
</feature>
<dbReference type="Pfam" id="PF13672">
    <property type="entry name" value="PP2C_2"/>
    <property type="match status" value="1"/>
</dbReference>
<name>A0ABR9W1V0_9MICO</name>
<evidence type="ECO:0000259" key="1">
    <source>
        <dbReference type="PROSITE" id="PS51746"/>
    </source>
</evidence>
<gene>
    <name evidence="2" type="ORF">IOE58_09585</name>
</gene>
<dbReference type="InterPro" id="IPR001932">
    <property type="entry name" value="PPM-type_phosphatase-like_dom"/>
</dbReference>
<dbReference type="SMART" id="SM00332">
    <property type="entry name" value="PP2Cc"/>
    <property type="match status" value="1"/>
</dbReference>
<dbReference type="RefSeq" id="WP_193866172.1">
    <property type="nucleotide sequence ID" value="NZ_JADEYR010000010.1"/>
</dbReference>
<organism evidence="2 3">
    <name type="scientific">Brachybacterium epidermidis</name>
    <dbReference type="NCBI Taxonomy" id="2781983"/>
    <lineage>
        <taxon>Bacteria</taxon>
        <taxon>Bacillati</taxon>
        <taxon>Actinomycetota</taxon>
        <taxon>Actinomycetes</taxon>
        <taxon>Micrococcales</taxon>
        <taxon>Dermabacteraceae</taxon>
        <taxon>Brachybacterium</taxon>
    </lineage>
</organism>
<dbReference type="SUPFAM" id="SSF81606">
    <property type="entry name" value="PP2C-like"/>
    <property type="match status" value="1"/>
</dbReference>
<proteinExistence type="predicted"/>
<reference evidence="2 3" key="1">
    <citation type="submission" date="2020-10" db="EMBL/GenBank/DDBJ databases">
        <title>Draft genome and description of Brachybacterium epidermidis sp nov.</title>
        <authorList>
            <person name="Boxberger M."/>
            <person name="La Scola B."/>
        </authorList>
    </citation>
    <scope>NUCLEOTIDE SEQUENCE [LARGE SCALE GENOMIC DNA]</scope>
    <source>
        <strain evidence="2 3">Marseille-Q2903</strain>
    </source>
</reference>
<dbReference type="EMBL" id="JADEYR010000010">
    <property type="protein sequence ID" value="MBE9404422.1"/>
    <property type="molecule type" value="Genomic_DNA"/>
</dbReference>
<comment type="caution">
    <text evidence="2">The sequence shown here is derived from an EMBL/GenBank/DDBJ whole genome shotgun (WGS) entry which is preliminary data.</text>
</comment>
<dbReference type="Gene3D" id="3.60.40.10">
    <property type="entry name" value="PPM-type phosphatase domain"/>
    <property type="match status" value="1"/>
</dbReference>
<dbReference type="Proteomes" id="UP000644727">
    <property type="component" value="Unassembled WGS sequence"/>
</dbReference>
<evidence type="ECO:0000313" key="3">
    <source>
        <dbReference type="Proteomes" id="UP000644727"/>
    </source>
</evidence>
<accession>A0ABR9W1V0</accession>
<dbReference type="InterPro" id="IPR036457">
    <property type="entry name" value="PPM-type-like_dom_sf"/>
</dbReference>
<protein>
    <submittedName>
        <fullName evidence="2">Serine/threonine-protein phosphatase</fullName>
    </submittedName>
</protein>
<dbReference type="PROSITE" id="PS51746">
    <property type="entry name" value="PPM_2"/>
    <property type="match status" value="1"/>
</dbReference>
<dbReference type="SMART" id="SM00331">
    <property type="entry name" value="PP2C_SIG"/>
    <property type="match status" value="1"/>
</dbReference>
<evidence type="ECO:0000313" key="2">
    <source>
        <dbReference type="EMBL" id="MBE9404422.1"/>
    </source>
</evidence>
<sequence>MTSALPGGRHLIAAADGFTTDPNPAAPTLSTRNLVAFEDELAARLSENADPGSVDRAFEAAWGAATDQVDGLGGSTLTAALIDGARIHVMHIGDTCALHHQGKRWEAVTSDHTHVQSLVAEGRLTSEEATSHPERATLNRALAAGAPTEADYIVRTVTSDARLVLLSDGIHGPVRPAEIVRIVQSAAAPVDACEHLVNAALVAGGPDNIAVAVADSGL</sequence>
<keyword evidence="3" id="KW-1185">Reference proteome</keyword>